<dbReference type="InterPro" id="IPR012337">
    <property type="entry name" value="RNaseH-like_sf"/>
</dbReference>
<protein>
    <recommendedName>
        <fullName evidence="1">DUF659 domain-containing protein</fullName>
    </recommendedName>
</protein>
<reference evidence="2 3" key="1">
    <citation type="journal article" date="2022" name="Nat. Genet.">
        <title>Improved pea reference genome and pan-genome highlight genomic features and evolutionary characteristics.</title>
        <authorList>
            <person name="Yang T."/>
            <person name="Liu R."/>
            <person name="Luo Y."/>
            <person name="Hu S."/>
            <person name="Wang D."/>
            <person name="Wang C."/>
            <person name="Pandey M.K."/>
            <person name="Ge S."/>
            <person name="Xu Q."/>
            <person name="Li N."/>
            <person name="Li G."/>
            <person name="Huang Y."/>
            <person name="Saxena R.K."/>
            <person name="Ji Y."/>
            <person name="Li M."/>
            <person name="Yan X."/>
            <person name="He Y."/>
            <person name="Liu Y."/>
            <person name="Wang X."/>
            <person name="Xiang C."/>
            <person name="Varshney R.K."/>
            <person name="Ding H."/>
            <person name="Gao S."/>
            <person name="Zong X."/>
        </authorList>
    </citation>
    <scope>NUCLEOTIDE SEQUENCE [LARGE SCALE GENOMIC DNA]</scope>
    <source>
        <strain evidence="2 3">cv. Zhongwan 6</strain>
    </source>
</reference>
<dbReference type="Pfam" id="PF04937">
    <property type="entry name" value="DUF659"/>
    <property type="match status" value="1"/>
</dbReference>
<evidence type="ECO:0000313" key="3">
    <source>
        <dbReference type="Proteomes" id="UP001058974"/>
    </source>
</evidence>
<evidence type="ECO:0000259" key="1">
    <source>
        <dbReference type="Pfam" id="PF04937"/>
    </source>
</evidence>
<name>A0A9D4WLY0_PEA</name>
<gene>
    <name evidence="2" type="ORF">KIW84_052149</name>
</gene>
<dbReference type="Gramene" id="Psat05G0214900-T1">
    <property type="protein sequence ID" value="KAI5405254.1"/>
    <property type="gene ID" value="KIW84_052149"/>
</dbReference>
<proteinExistence type="predicted"/>
<dbReference type="AlphaFoldDB" id="A0A9D4WLY0"/>
<dbReference type="PANTHER" id="PTHR32166">
    <property type="entry name" value="OSJNBA0013A04.12 PROTEIN"/>
    <property type="match status" value="1"/>
</dbReference>
<evidence type="ECO:0000313" key="2">
    <source>
        <dbReference type="EMBL" id="KAI5405254.1"/>
    </source>
</evidence>
<keyword evidence="3" id="KW-1185">Reference proteome</keyword>
<dbReference type="PANTHER" id="PTHR32166:SF88">
    <property type="entry name" value="HAT TRANSPOSON SUPERFAMILY"/>
    <property type="match status" value="1"/>
</dbReference>
<dbReference type="EMBL" id="JAMSHJ010000005">
    <property type="protein sequence ID" value="KAI5405254.1"/>
    <property type="molecule type" value="Genomic_DNA"/>
</dbReference>
<comment type="caution">
    <text evidence="2">The sequence shown here is derived from an EMBL/GenBank/DDBJ whole genome shotgun (WGS) entry which is preliminary data.</text>
</comment>
<dbReference type="SUPFAM" id="SSF53098">
    <property type="entry name" value="Ribonuclease H-like"/>
    <property type="match status" value="1"/>
</dbReference>
<feature type="domain" description="DUF659" evidence="1">
    <location>
        <begin position="207"/>
        <end position="300"/>
    </location>
</feature>
<sequence length="491" mass="55638">MTSSETPSLQPPSEEASSAHTLVQNNVRGNIDIAWAHCTKSHDGKSLVCIYYHKDFGGGGIHRVKQHLDEIVENIEICKLVPAEIRFQMKQHFNERSKKRKISNVAESESFTTEGGGELQVQTNPQIGASKKNNAHIGTYFLPITTLVAQPTLKSVTQSKEVVEKCDFSIASGILMHLFHSMLQICHFQPAIDALCCMGTGYKVPTIHALRGTIFIKSVDASGASKTANTLSKLFKEVMLYADMKNVVQIVTNNASNYVNVGKLLEKEFPKLYWYSCATLCINLMLQDMGKLEEVKPLVRALHIIDSEAKLAMGYLYQTMYKAIEGIEKRFRINKLKVYPYLKILDNRWDAQLHKNLHVVGYWLNLSYRFNQEYEKDKSTTQGLLDVIEKYSYDSKDLRTKLTIEMSSFKNCEGSFGRTTAIENRDKVFPDQLNLDEVDVESDEQLNYRENNQSNDIIDGEDVANVVDFATDGFDIEEGDPTIEMILPLWN</sequence>
<dbReference type="Proteomes" id="UP001058974">
    <property type="component" value="Chromosome 5"/>
</dbReference>
<organism evidence="2 3">
    <name type="scientific">Pisum sativum</name>
    <name type="common">Garden pea</name>
    <name type="synonym">Lathyrus oleraceus</name>
    <dbReference type="NCBI Taxonomy" id="3888"/>
    <lineage>
        <taxon>Eukaryota</taxon>
        <taxon>Viridiplantae</taxon>
        <taxon>Streptophyta</taxon>
        <taxon>Embryophyta</taxon>
        <taxon>Tracheophyta</taxon>
        <taxon>Spermatophyta</taxon>
        <taxon>Magnoliopsida</taxon>
        <taxon>eudicotyledons</taxon>
        <taxon>Gunneridae</taxon>
        <taxon>Pentapetalae</taxon>
        <taxon>rosids</taxon>
        <taxon>fabids</taxon>
        <taxon>Fabales</taxon>
        <taxon>Fabaceae</taxon>
        <taxon>Papilionoideae</taxon>
        <taxon>50 kb inversion clade</taxon>
        <taxon>NPAAA clade</taxon>
        <taxon>Hologalegina</taxon>
        <taxon>IRL clade</taxon>
        <taxon>Fabeae</taxon>
        <taxon>Lathyrus</taxon>
    </lineage>
</organism>
<dbReference type="InterPro" id="IPR007021">
    <property type="entry name" value="DUF659"/>
</dbReference>
<accession>A0A9D4WLY0</accession>